<reference evidence="2 3" key="1">
    <citation type="submission" date="2018-08" db="EMBL/GenBank/DDBJ databases">
        <title>A genome reference for cultivated species of the human gut microbiota.</title>
        <authorList>
            <person name="Zou Y."/>
            <person name="Xue W."/>
            <person name="Luo G."/>
        </authorList>
    </citation>
    <scope>NUCLEOTIDE SEQUENCE [LARGE SCALE GENOMIC DNA]</scope>
    <source>
        <strain evidence="2 3">AM21-18</strain>
    </source>
</reference>
<dbReference type="EMBL" id="QRIS01000011">
    <property type="protein sequence ID" value="RHG84730.1"/>
    <property type="molecule type" value="Genomic_DNA"/>
</dbReference>
<gene>
    <name evidence="2" type="ORF">DW243_07755</name>
</gene>
<feature type="coiled-coil region" evidence="1">
    <location>
        <begin position="12"/>
        <end position="42"/>
    </location>
</feature>
<dbReference type="Proteomes" id="UP000283981">
    <property type="component" value="Unassembled WGS sequence"/>
</dbReference>
<evidence type="ECO:0000256" key="1">
    <source>
        <dbReference type="SAM" id="Coils"/>
    </source>
</evidence>
<sequence>MKENEKIEVQVLVHTEDACEKVKELIEELKKANSLADELAKKKYRSHKGVIGTDTIKGFLTPGTMKMISAYADNEKYCQELRICLSLPDWYKFSKQEFYQQLIEYLHKIGIQENIENLDEEKG</sequence>
<proteinExistence type="predicted"/>
<accession>A0A414UWD9</accession>
<dbReference type="RefSeq" id="WP_118207946.1">
    <property type="nucleotide sequence ID" value="NZ_QRIP01000013.1"/>
</dbReference>
<comment type="caution">
    <text evidence="2">The sequence shown here is derived from an EMBL/GenBank/DDBJ whole genome shotgun (WGS) entry which is preliminary data.</text>
</comment>
<name>A0A414UWD9_MEDGN</name>
<evidence type="ECO:0000313" key="3">
    <source>
        <dbReference type="Proteomes" id="UP000283981"/>
    </source>
</evidence>
<dbReference type="AlphaFoldDB" id="A0A414UWD9"/>
<keyword evidence="1" id="KW-0175">Coiled coil</keyword>
<protein>
    <submittedName>
        <fullName evidence="2">Uncharacterized protein</fullName>
    </submittedName>
</protein>
<organism evidence="2 3">
    <name type="scientific">Mediterraneibacter gnavus</name>
    <name type="common">Ruminococcus gnavus</name>
    <dbReference type="NCBI Taxonomy" id="33038"/>
    <lineage>
        <taxon>Bacteria</taxon>
        <taxon>Bacillati</taxon>
        <taxon>Bacillota</taxon>
        <taxon>Clostridia</taxon>
        <taxon>Lachnospirales</taxon>
        <taxon>Lachnospiraceae</taxon>
        <taxon>Mediterraneibacter</taxon>
    </lineage>
</organism>
<evidence type="ECO:0000313" key="2">
    <source>
        <dbReference type="EMBL" id="RHG84730.1"/>
    </source>
</evidence>